<evidence type="ECO:0000256" key="1">
    <source>
        <dbReference type="SAM" id="MobiDB-lite"/>
    </source>
</evidence>
<accession>A0A1X7RS78</accession>
<evidence type="ECO:0000256" key="2">
    <source>
        <dbReference type="SAM" id="Phobius"/>
    </source>
</evidence>
<feature type="region of interest" description="Disordered" evidence="1">
    <location>
        <begin position="177"/>
        <end position="211"/>
    </location>
</feature>
<evidence type="ECO:0000259" key="3">
    <source>
        <dbReference type="Pfam" id="PF24808"/>
    </source>
</evidence>
<gene>
    <name evidence="4" type="ORF">ZT3D7_G5409</name>
</gene>
<sequence length="277" mass="28887">MTSSSSPVFFFIRSSSSSNPFLLRAFLFHLRSPASETSDTSYNTPTTNTATMKSSTTATLTTLLFATAINAQDQYAINPTTVNETVRDFWCTQQQAQCPLICLQEVTNDDATTQSNDCNPTILTYACVCSDGTSPNISEYSQTLPFFICQEWGNQCVANCGGNDATCQTACREQHPCGAQNPKKANSRNSTSTATATEGSTSTMAAGGMKTTDASGATRAVYTQALGAGPTSSKGSGGDGGNTSGAVRFRGWALGAGQTFGGLALVGAFFGGFAVLL</sequence>
<keyword evidence="2" id="KW-0472">Membrane</keyword>
<dbReference type="PANTHER" id="PTHR38118">
    <property type="entry name" value="ANCHORED CELL WALL PROTEIN 11-RELATED"/>
    <property type="match status" value="1"/>
</dbReference>
<keyword evidence="2" id="KW-1133">Transmembrane helix</keyword>
<dbReference type="PANTHER" id="PTHR38118:SF2">
    <property type="entry name" value="CDP-ALCOHOL PHOSPHATIDYLTRANSFERASE PROTEIN"/>
    <property type="match status" value="1"/>
</dbReference>
<dbReference type="Pfam" id="PF24808">
    <property type="entry name" value="DUF7707"/>
    <property type="match status" value="1"/>
</dbReference>
<evidence type="ECO:0000313" key="5">
    <source>
        <dbReference type="Proteomes" id="UP000215127"/>
    </source>
</evidence>
<name>A0A1X7RS78_ZYMT9</name>
<dbReference type="InterPro" id="IPR056124">
    <property type="entry name" value="DUF7707"/>
</dbReference>
<protein>
    <recommendedName>
        <fullName evidence="3">DUF7707 domain-containing protein</fullName>
    </recommendedName>
</protein>
<keyword evidence="2" id="KW-0812">Transmembrane</keyword>
<dbReference type="AlphaFoldDB" id="A0A1X7RS78"/>
<organism evidence="4 5">
    <name type="scientific">Zymoseptoria tritici (strain ST99CH_3D7)</name>
    <dbReference type="NCBI Taxonomy" id="1276538"/>
    <lineage>
        <taxon>Eukaryota</taxon>
        <taxon>Fungi</taxon>
        <taxon>Dikarya</taxon>
        <taxon>Ascomycota</taxon>
        <taxon>Pezizomycotina</taxon>
        <taxon>Dothideomycetes</taxon>
        <taxon>Dothideomycetidae</taxon>
        <taxon>Mycosphaerellales</taxon>
        <taxon>Mycosphaerellaceae</taxon>
        <taxon>Zymoseptoria</taxon>
    </lineage>
</organism>
<feature type="compositionally biased region" description="Low complexity" evidence="1">
    <location>
        <begin position="187"/>
        <end position="208"/>
    </location>
</feature>
<keyword evidence="5" id="KW-1185">Reference proteome</keyword>
<feature type="domain" description="DUF7707" evidence="3">
    <location>
        <begin position="76"/>
        <end position="182"/>
    </location>
</feature>
<dbReference type="Proteomes" id="UP000215127">
    <property type="component" value="Chromosome 4"/>
</dbReference>
<feature type="transmembrane region" description="Helical" evidence="2">
    <location>
        <begin position="252"/>
        <end position="276"/>
    </location>
</feature>
<reference evidence="4 5" key="1">
    <citation type="submission" date="2016-06" db="EMBL/GenBank/DDBJ databases">
        <authorList>
            <person name="Kjaerup R.B."/>
            <person name="Dalgaard T.S."/>
            <person name="Juul-Madsen H.R."/>
        </authorList>
    </citation>
    <scope>NUCLEOTIDE SEQUENCE [LARGE SCALE GENOMIC DNA]</scope>
</reference>
<proteinExistence type="predicted"/>
<dbReference type="EMBL" id="LT853695">
    <property type="protein sequence ID" value="SMQ50256.1"/>
    <property type="molecule type" value="Genomic_DNA"/>
</dbReference>
<evidence type="ECO:0000313" key="4">
    <source>
        <dbReference type="EMBL" id="SMQ50256.1"/>
    </source>
</evidence>